<comment type="similarity">
    <text evidence="4">Belongs to the DASH complex SPC34 family.</text>
</comment>
<comment type="subcellular location">
    <subcellularLocation>
        <location evidence="3">Chromosome</location>
        <location evidence="3">Centromere</location>
        <location evidence="3">Kinetochore</location>
    </subcellularLocation>
    <subcellularLocation>
        <location evidence="2">Cytoplasm</location>
        <location evidence="2">Cytoskeleton</location>
        <location evidence="2">Spindle</location>
    </subcellularLocation>
    <subcellularLocation>
        <location evidence="1">Nucleus</location>
    </subcellularLocation>
</comment>
<keyword evidence="15" id="KW-0131">Cell cycle</keyword>
<evidence type="ECO:0000313" key="20">
    <source>
        <dbReference type="EMBL" id="AMD21267.1"/>
    </source>
</evidence>
<dbReference type="GO" id="GO:0042729">
    <property type="term" value="C:DASH complex"/>
    <property type="evidence" value="ECO:0007669"/>
    <property type="project" value="InterPro"/>
</dbReference>
<keyword evidence="11" id="KW-0995">Kinetochore</keyword>
<keyword evidence="7" id="KW-0132">Cell division</keyword>
<reference evidence="20 21" key="1">
    <citation type="submission" date="2016-01" db="EMBL/GenBank/DDBJ databases">
        <title>Genome sequence of the yeast Holleya sinecauda.</title>
        <authorList>
            <person name="Dietrich F.S."/>
        </authorList>
    </citation>
    <scope>NUCLEOTIDE SEQUENCE [LARGE SCALE GENOMIC DNA]</scope>
    <source>
        <strain evidence="20 21">ATCC 58844</strain>
    </source>
</reference>
<dbReference type="InterPro" id="IPR013966">
    <property type="entry name" value="Spc34"/>
</dbReference>
<evidence type="ECO:0000256" key="11">
    <source>
        <dbReference type="ARBA" id="ARBA00022838"/>
    </source>
</evidence>
<keyword evidence="16" id="KW-0137">Centromere</keyword>
<keyword evidence="5" id="KW-0158">Chromosome</keyword>
<evidence type="ECO:0000256" key="3">
    <source>
        <dbReference type="ARBA" id="ARBA00004629"/>
    </source>
</evidence>
<dbReference type="EMBL" id="CP014245">
    <property type="protein sequence ID" value="AMD21267.1"/>
    <property type="molecule type" value="Genomic_DNA"/>
</dbReference>
<protein>
    <recommendedName>
        <fullName evidence="17">DASH complex subunit SPC34</fullName>
    </recommendedName>
    <alternativeName>
        <fullName evidence="18">Outer kinetochore protein SPC34</fullName>
    </alternativeName>
</protein>
<dbReference type="AlphaFoldDB" id="A0A0X8HTP2"/>
<evidence type="ECO:0000256" key="2">
    <source>
        <dbReference type="ARBA" id="ARBA00004186"/>
    </source>
</evidence>
<dbReference type="GO" id="GO:0005876">
    <property type="term" value="C:spindle microtubule"/>
    <property type="evidence" value="ECO:0007669"/>
    <property type="project" value="InterPro"/>
</dbReference>
<dbReference type="Proteomes" id="UP000243052">
    <property type="component" value="Chromosome v"/>
</dbReference>
<keyword evidence="9" id="KW-0498">Mitosis</keyword>
<keyword evidence="12" id="KW-0175">Coiled coil</keyword>
<feature type="compositionally biased region" description="Acidic residues" evidence="19">
    <location>
        <begin position="243"/>
        <end position="253"/>
    </location>
</feature>
<evidence type="ECO:0000256" key="1">
    <source>
        <dbReference type="ARBA" id="ARBA00004123"/>
    </source>
</evidence>
<accession>A0A0X8HTP2</accession>
<evidence type="ECO:0000256" key="4">
    <source>
        <dbReference type="ARBA" id="ARBA00008491"/>
    </source>
</evidence>
<proteinExistence type="inferred from homology"/>
<gene>
    <name evidence="20" type="ORF">AW171_hschr53203</name>
</gene>
<organism evidence="20 21">
    <name type="scientific">Eremothecium sinecaudum</name>
    <dbReference type="NCBI Taxonomy" id="45286"/>
    <lineage>
        <taxon>Eukaryota</taxon>
        <taxon>Fungi</taxon>
        <taxon>Dikarya</taxon>
        <taxon>Ascomycota</taxon>
        <taxon>Saccharomycotina</taxon>
        <taxon>Saccharomycetes</taxon>
        <taxon>Saccharomycetales</taxon>
        <taxon>Saccharomycetaceae</taxon>
        <taxon>Eremothecium</taxon>
    </lineage>
</organism>
<keyword evidence="10" id="KW-0159">Chromosome partition</keyword>
<dbReference type="Pfam" id="PF08657">
    <property type="entry name" value="DASH_Spc34"/>
    <property type="match status" value="1"/>
</dbReference>
<keyword evidence="6" id="KW-0963">Cytoplasm</keyword>
<evidence type="ECO:0000256" key="15">
    <source>
        <dbReference type="ARBA" id="ARBA00023306"/>
    </source>
</evidence>
<evidence type="ECO:0000256" key="18">
    <source>
        <dbReference type="ARBA" id="ARBA00044346"/>
    </source>
</evidence>
<evidence type="ECO:0000256" key="7">
    <source>
        <dbReference type="ARBA" id="ARBA00022618"/>
    </source>
</evidence>
<evidence type="ECO:0000256" key="19">
    <source>
        <dbReference type="SAM" id="MobiDB-lite"/>
    </source>
</evidence>
<dbReference type="RefSeq" id="XP_017988263.1">
    <property type="nucleotide sequence ID" value="XM_018132456.1"/>
</dbReference>
<evidence type="ECO:0000256" key="6">
    <source>
        <dbReference type="ARBA" id="ARBA00022490"/>
    </source>
</evidence>
<dbReference type="OrthoDB" id="10016597at2759"/>
<evidence type="ECO:0000256" key="10">
    <source>
        <dbReference type="ARBA" id="ARBA00022829"/>
    </source>
</evidence>
<dbReference type="STRING" id="45286.A0A0X8HTP2"/>
<dbReference type="GO" id="GO:0051301">
    <property type="term" value="P:cell division"/>
    <property type="evidence" value="ECO:0007669"/>
    <property type="project" value="UniProtKB-KW"/>
</dbReference>
<evidence type="ECO:0000256" key="8">
    <source>
        <dbReference type="ARBA" id="ARBA00022701"/>
    </source>
</evidence>
<sequence>MSESLNYCLDQIKQSADSISTLYFKPPGIFQNALVHSTNTSYAEIITRLIRDGDPVDELSLYKVDSEGKLRRKDGKQGVYDHLSERASVLKRNRLLGMPEETPIAYVPKEFYLKQHDLITKKKQRLNRDFLFDDISPEAGGVFEVLLKKFADDNEVKQLLYALQNGSVITEEDSSSRRKTMFVEDFALDLVFRLLQEIVTQWPLNEHRAKYDRLLAVYEDIHGDIEKLRSEIDEQENKLQMQFEEDSLDEDGDEPGRTEPSSSVSDLIRQELEEIKALEQKIQQLKHHQ</sequence>
<evidence type="ECO:0000256" key="16">
    <source>
        <dbReference type="ARBA" id="ARBA00023328"/>
    </source>
</evidence>
<dbReference type="GeneID" id="28724546"/>
<evidence type="ECO:0000256" key="14">
    <source>
        <dbReference type="ARBA" id="ARBA00023242"/>
    </source>
</evidence>
<name>A0A0X8HTP2_9SACH</name>
<keyword evidence="8" id="KW-0493">Microtubule</keyword>
<keyword evidence="21" id="KW-1185">Reference proteome</keyword>
<evidence type="ECO:0000256" key="9">
    <source>
        <dbReference type="ARBA" id="ARBA00022776"/>
    </source>
</evidence>
<evidence type="ECO:0000256" key="17">
    <source>
        <dbReference type="ARBA" id="ARBA00044112"/>
    </source>
</evidence>
<evidence type="ECO:0000256" key="5">
    <source>
        <dbReference type="ARBA" id="ARBA00022454"/>
    </source>
</evidence>
<evidence type="ECO:0000256" key="13">
    <source>
        <dbReference type="ARBA" id="ARBA00023212"/>
    </source>
</evidence>
<keyword evidence="14" id="KW-0539">Nucleus</keyword>
<feature type="region of interest" description="Disordered" evidence="19">
    <location>
        <begin position="241"/>
        <end position="266"/>
    </location>
</feature>
<keyword evidence="13" id="KW-0206">Cytoskeleton</keyword>
<dbReference type="GO" id="GO:0008608">
    <property type="term" value="P:attachment of spindle microtubules to kinetochore"/>
    <property type="evidence" value="ECO:0007669"/>
    <property type="project" value="InterPro"/>
</dbReference>
<evidence type="ECO:0000313" key="21">
    <source>
        <dbReference type="Proteomes" id="UP000243052"/>
    </source>
</evidence>
<evidence type="ECO:0000256" key="12">
    <source>
        <dbReference type="ARBA" id="ARBA00023054"/>
    </source>
</evidence>